<dbReference type="PANTHER" id="PTHR22876">
    <property type="entry name" value="ZGC:101016"/>
    <property type="match status" value="1"/>
</dbReference>
<dbReference type="AlphaFoldDB" id="A0AAN9C318"/>
<protein>
    <submittedName>
        <fullName evidence="2">Uncharacterized protein</fullName>
    </submittedName>
</protein>
<dbReference type="SUPFAM" id="SSF48695">
    <property type="entry name" value="Multiheme cytochromes"/>
    <property type="match status" value="1"/>
</dbReference>
<dbReference type="Pfam" id="PF10217">
    <property type="entry name" value="DUF2039"/>
    <property type="match status" value="1"/>
</dbReference>
<evidence type="ECO:0000313" key="3">
    <source>
        <dbReference type="Proteomes" id="UP001374579"/>
    </source>
</evidence>
<dbReference type="Proteomes" id="UP001374579">
    <property type="component" value="Unassembled WGS sequence"/>
</dbReference>
<dbReference type="EMBL" id="JBAMIC010000001">
    <property type="protein sequence ID" value="KAK7115764.1"/>
    <property type="molecule type" value="Genomic_DNA"/>
</dbReference>
<organism evidence="2 3">
    <name type="scientific">Littorina saxatilis</name>
    <dbReference type="NCBI Taxonomy" id="31220"/>
    <lineage>
        <taxon>Eukaryota</taxon>
        <taxon>Metazoa</taxon>
        <taxon>Spiralia</taxon>
        <taxon>Lophotrochozoa</taxon>
        <taxon>Mollusca</taxon>
        <taxon>Gastropoda</taxon>
        <taxon>Caenogastropoda</taxon>
        <taxon>Littorinimorpha</taxon>
        <taxon>Littorinoidea</taxon>
        <taxon>Littorinidae</taxon>
        <taxon>Littorina</taxon>
    </lineage>
</organism>
<feature type="compositionally biased region" description="Acidic residues" evidence="1">
    <location>
        <begin position="172"/>
        <end position="191"/>
    </location>
</feature>
<evidence type="ECO:0000313" key="2">
    <source>
        <dbReference type="EMBL" id="KAK7115764.1"/>
    </source>
</evidence>
<accession>A0AAN9C318</accession>
<dbReference type="PANTHER" id="PTHR22876:SF5">
    <property type="entry name" value="CHROMOSOME 9 OPEN READING FRAME 85"/>
    <property type="match status" value="1"/>
</dbReference>
<reference evidence="2 3" key="1">
    <citation type="submission" date="2024-02" db="EMBL/GenBank/DDBJ databases">
        <title>Chromosome-scale genome assembly of the rough periwinkle Littorina saxatilis.</title>
        <authorList>
            <person name="De Jode A."/>
            <person name="Faria R."/>
            <person name="Formenti G."/>
            <person name="Sims Y."/>
            <person name="Smith T.P."/>
            <person name="Tracey A."/>
            <person name="Wood J.M.D."/>
            <person name="Zagrodzka Z.B."/>
            <person name="Johannesson K."/>
            <person name="Butlin R.K."/>
            <person name="Leder E.H."/>
        </authorList>
    </citation>
    <scope>NUCLEOTIDE SEQUENCE [LARGE SCALE GENOMIC DNA]</scope>
    <source>
        <strain evidence="2">Snail1</strain>
        <tissue evidence="2">Muscle</tissue>
    </source>
</reference>
<name>A0AAN9C318_9CAEN</name>
<dbReference type="InterPro" id="IPR036280">
    <property type="entry name" value="Multihaem_cyt_sf"/>
</dbReference>
<dbReference type="InterPro" id="IPR019351">
    <property type="entry name" value="DUF2039"/>
</dbReference>
<evidence type="ECO:0000256" key="1">
    <source>
        <dbReference type="SAM" id="MobiDB-lite"/>
    </source>
</evidence>
<gene>
    <name evidence="2" type="ORF">V1264_001580</name>
</gene>
<feature type="region of interest" description="Disordered" evidence="1">
    <location>
        <begin position="1"/>
        <end position="20"/>
    </location>
</feature>
<proteinExistence type="predicted"/>
<feature type="compositionally biased region" description="Polar residues" evidence="1">
    <location>
        <begin position="1"/>
        <end position="11"/>
    </location>
</feature>
<feature type="region of interest" description="Disordered" evidence="1">
    <location>
        <begin position="150"/>
        <end position="199"/>
    </location>
</feature>
<sequence length="199" mass="22444">MSSQKGNVNRTRPQKHKNSTVFKNTKYDTSQRTKNILSVSQDGLCARCKDKIEWKVKYKKYKPLTQPANCSRCHQKTVKKAYYTVCQPCASKLGICAKCAQKHDTVSEFAPDEKTQVAEQSEMEQEIKLLSERERRTLFRLQAKGKLTEGLTKKGTKGDGGDTAAQGVNAPECDDDSDSVEDSDDDDDEEKVDAHRLFE</sequence>
<keyword evidence="3" id="KW-1185">Reference proteome</keyword>
<comment type="caution">
    <text evidence="2">The sequence shown here is derived from an EMBL/GenBank/DDBJ whole genome shotgun (WGS) entry which is preliminary data.</text>
</comment>